<reference evidence="11" key="1">
    <citation type="submission" date="2020-11" db="EMBL/GenBank/DDBJ databases">
        <authorList>
            <person name="Tran Van P."/>
        </authorList>
    </citation>
    <scope>NUCLEOTIDE SEQUENCE</scope>
</reference>
<dbReference type="PANTHER" id="PTHR19957:SF424">
    <property type="entry name" value="SYNTAXIN-1A"/>
    <property type="match status" value="1"/>
</dbReference>
<dbReference type="GO" id="GO:0031201">
    <property type="term" value="C:SNARE complex"/>
    <property type="evidence" value="ECO:0007669"/>
    <property type="project" value="TreeGrafter"/>
</dbReference>
<keyword evidence="5" id="KW-0532">Neurotransmitter transport</keyword>
<dbReference type="GO" id="GO:0006886">
    <property type="term" value="P:intracellular protein transport"/>
    <property type="evidence" value="ECO:0007669"/>
    <property type="project" value="TreeGrafter"/>
</dbReference>
<feature type="coiled-coil region" evidence="8">
    <location>
        <begin position="129"/>
        <end position="198"/>
    </location>
</feature>
<dbReference type="CDD" id="cd15848">
    <property type="entry name" value="SNARE_syntaxin1-like"/>
    <property type="match status" value="1"/>
</dbReference>
<dbReference type="GO" id="GO:0048278">
    <property type="term" value="P:vesicle docking"/>
    <property type="evidence" value="ECO:0007669"/>
    <property type="project" value="TreeGrafter"/>
</dbReference>
<keyword evidence="6" id="KW-1133">Transmembrane helix</keyword>
<evidence type="ECO:0000256" key="6">
    <source>
        <dbReference type="ARBA" id="ARBA00022989"/>
    </source>
</evidence>
<evidence type="ECO:0000256" key="4">
    <source>
        <dbReference type="ARBA" id="ARBA00022692"/>
    </source>
</evidence>
<keyword evidence="8" id="KW-0175">Coiled coil</keyword>
<protein>
    <recommendedName>
        <fullName evidence="10">t-SNARE coiled-coil homology domain-containing protein</fullName>
    </recommendedName>
</protein>
<dbReference type="GO" id="GO:0012505">
    <property type="term" value="C:endomembrane system"/>
    <property type="evidence" value="ECO:0007669"/>
    <property type="project" value="TreeGrafter"/>
</dbReference>
<dbReference type="InterPro" id="IPR000727">
    <property type="entry name" value="T_SNARE_dom"/>
</dbReference>
<dbReference type="GO" id="GO:0005484">
    <property type="term" value="F:SNAP receptor activity"/>
    <property type="evidence" value="ECO:0007669"/>
    <property type="project" value="TreeGrafter"/>
</dbReference>
<keyword evidence="4" id="KW-0812">Transmembrane</keyword>
<evidence type="ECO:0000256" key="1">
    <source>
        <dbReference type="ARBA" id="ARBA00004211"/>
    </source>
</evidence>
<accession>A0A7R9FQL9</accession>
<evidence type="ECO:0000256" key="5">
    <source>
        <dbReference type="ARBA" id="ARBA00022775"/>
    </source>
</evidence>
<evidence type="ECO:0000256" key="7">
    <source>
        <dbReference type="ARBA" id="ARBA00023136"/>
    </source>
</evidence>
<organism evidence="11">
    <name type="scientific">Darwinula stevensoni</name>
    <dbReference type="NCBI Taxonomy" id="69355"/>
    <lineage>
        <taxon>Eukaryota</taxon>
        <taxon>Metazoa</taxon>
        <taxon>Ecdysozoa</taxon>
        <taxon>Arthropoda</taxon>
        <taxon>Crustacea</taxon>
        <taxon>Oligostraca</taxon>
        <taxon>Ostracoda</taxon>
        <taxon>Podocopa</taxon>
        <taxon>Podocopida</taxon>
        <taxon>Darwinulocopina</taxon>
        <taxon>Darwinuloidea</taxon>
        <taxon>Darwinulidae</taxon>
        <taxon>Darwinula</taxon>
    </lineage>
</organism>
<keyword evidence="3" id="KW-0813">Transport</keyword>
<evidence type="ECO:0000259" key="10">
    <source>
        <dbReference type="PROSITE" id="PS50192"/>
    </source>
</evidence>
<evidence type="ECO:0000256" key="9">
    <source>
        <dbReference type="SAM" id="MobiDB-lite"/>
    </source>
</evidence>
<feature type="region of interest" description="Disordered" evidence="9">
    <location>
        <begin position="1"/>
        <end position="28"/>
    </location>
</feature>
<dbReference type="GO" id="GO:0000149">
    <property type="term" value="F:SNARE binding"/>
    <property type="evidence" value="ECO:0007669"/>
    <property type="project" value="TreeGrafter"/>
</dbReference>
<evidence type="ECO:0000256" key="8">
    <source>
        <dbReference type="SAM" id="Coils"/>
    </source>
</evidence>
<name>A0A7R9FQL9_9CRUS</name>
<keyword evidence="12" id="KW-1185">Reference proteome</keyword>
<dbReference type="GO" id="GO:0006906">
    <property type="term" value="P:vesicle fusion"/>
    <property type="evidence" value="ECO:0007669"/>
    <property type="project" value="TreeGrafter"/>
</dbReference>
<dbReference type="InterPro" id="IPR010989">
    <property type="entry name" value="SNARE"/>
</dbReference>
<dbReference type="EMBL" id="CAJPEV010003443">
    <property type="protein sequence ID" value="CAG0899764.1"/>
    <property type="molecule type" value="Genomic_DNA"/>
</dbReference>
<evidence type="ECO:0000313" key="12">
    <source>
        <dbReference type="Proteomes" id="UP000677054"/>
    </source>
</evidence>
<comment type="similarity">
    <text evidence="2">Belongs to the syntaxin family.</text>
</comment>
<dbReference type="Gene3D" id="1.20.58.70">
    <property type="match status" value="1"/>
</dbReference>
<evidence type="ECO:0000256" key="2">
    <source>
        <dbReference type="ARBA" id="ARBA00009063"/>
    </source>
</evidence>
<dbReference type="InterPro" id="IPR045242">
    <property type="entry name" value="Syntaxin"/>
</dbReference>
<gene>
    <name evidence="11" type="ORF">DSTB1V02_LOCUS11075</name>
</gene>
<dbReference type="GO" id="GO:0005886">
    <property type="term" value="C:plasma membrane"/>
    <property type="evidence" value="ECO:0007669"/>
    <property type="project" value="TreeGrafter"/>
</dbReference>
<dbReference type="AlphaFoldDB" id="A0A7R9FQL9"/>
<dbReference type="PANTHER" id="PTHR19957">
    <property type="entry name" value="SYNTAXIN"/>
    <property type="match status" value="1"/>
</dbReference>
<sequence length="410" mass="45837">MSMTEWSNGRLLQAQSEEDASPDVDVDVDDPLNGFMGGFFAQSFKGVRCSEKSSKVSKPVHEEESLTARQCRDEASGFPRGLGARLMGLRLEQTEEHSPDLYPLHVEHSGSVLGANRERSGSVLGRARVEEIREMIEKMHANVESVKVKHSAILSAPTTDDRLKQELEDLTDEIKKAVSKVRAKLKAMEQKLEKKRAKSTPAATRIRETQLAALTREYVHAVEAFHRAQTDYRERWRRRIQRQIEFAGKSLSSKKVEEIVDAGNEIMFIHGIVIDEELMTLAEMESRHADVVKLEASIKEIHDLFADMADLVERQFLAAVAVSSEAGNVGACHSKLEIGLAATWEFIVPTNSCQSQMRSVDRSSGFQVTSGEIFWIHHRIGCELGVSARLMTMGSGLLSVHSPKIVRDWT</sequence>
<dbReference type="SMART" id="SM00503">
    <property type="entry name" value="SynN"/>
    <property type="match status" value="1"/>
</dbReference>
<proteinExistence type="inferred from homology"/>
<dbReference type="EMBL" id="LR902960">
    <property type="protein sequence ID" value="CAD7251308.1"/>
    <property type="molecule type" value="Genomic_DNA"/>
</dbReference>
<dbReference type="CDD" id="cd00179">
    <property type="entry name" value="SynN"/>
    <property type="match status" value="1"/>
</dbReference>
<dbReference type="Pfam" id="PF00804">
    <property type="entry name" value="Syntaxin"/>
    <property type="match status" value="1"/>
</dbReference>
<evidence type="ECO:0000313" key="11">
    <source>
        <dbReference type="EMBL" id="CAD7251308.1"/>
    </source>
</evidence>
<dbReference type="FunFam" id="1.20.58.70:FF:000011">
    <property type="entry name" value="Syntaxin 4"/>
    <property type="match status" value="1"/>
</dbReference>
<dbReference type="InterPro" id="IPR006011">
    <property type="entry name" value="Syntaxin_N"/>
</dbReference>
<dbReference type="PROSITE" id="PS50192">
    <property type="entry name" value="T_SNARE"/>
    <property type="match status" value="1"/>
</dbReference>
<keyword evidence="7" id="KW-0472">Membrane</keyword>
<feature type="compositionally biased region" description="Acidic residues" evidence="9">
    <location>
        <begin position="16"/>
        <end position="28"/>
    </location>
</feature>
<dbReference type="OrthoDB" id="10255013at2759"/>
<feature type="domain" description="T-SNARE coiled-coil homology" evidence="10">
    <location>
        <begin position="281"/>
        <end position="315"/>
    </location>
</feature>
<dbReference type="Gene3D" id="1.20.5.110">
    <property type="match status" value="1"/>
</dbReference>
<comment type="subcellular location">
    <subcellularLocation>
        <location evidence="1">Membrane</location>
        <topology evidence="1">Single-pass type IV membrane protein</topology>
    </subcellularLocation>
</comment>
<dbReference type="GO" id="GO:0006836">
    <property type="term" value="P:neurotransmitter transport"/>
    <property type="evidence" value="ECO:0007669"/>
    <property type="project" value="UniProtKB-KW"/>
</dbReference>
<dbReference type="Proteomes" id="UP000677054">
    <property type="component" value="Unassembled WGS sequence"/>
</dbReference>
<evidence type="ECO:0000256" key="3">
    <source>
        <dbReference type="ARBA" id="ARBA00022448"/>
    </source>
</evidence>
<dbReference type="GO" id="GO:0006887">
    <property type="term" value="P:exocytosis"/>
    <property type="evidence" value="ECO:0007669"/>
    <property type="project" value="TreeGrafter"/>
</dbReference>
<dbReference type="SUPFAM" id="SSF47661">
    <property type="entry name" value="t-snare proteins"/>
    <property type="match status" value="1"/>
</dbReference>